<dbReference type="InterPro" id="IPR036116">
    <property type="entry name" value="FN3_sf"/>
</dbReference>
<keyword evidence="3" id="KW-1185">Reference proteome</keyword>
<dbReference type="SUPFAM" id="SSF49265">
    <property type="entry name" value="Fibronectin type III"/>
    <property type="match status" value="1"/>
</dbReference>
<gene>
    <name evidence="2" type="ORF">AK812_SmicGene48993</name>
</gene>
<dbReference type="InterPro" id="IPR013783">
    <property type="entry name" value="Ig-like_fold"/>
</dbReference>
<feature type="domain" description="Fibronectin type-III" evidence="1">
    <location>
        <begin position="1"/>
        <end position="75"/>
    </location>
</feature>
<dbReference type="Proteomes" id="UP000186817">
    <property type="component" value="Unassembled WGS sequence"/>
</dbReference>
<accession>A0A1Q8ZJT3</accession>
<evidence type="ECO:0000259" key="1">
    <source>
        <dbReference type="PROSITE" id="PS50853"/>
    </source>
</evidence>
<proteinExistence type="predicted"/>
<organism evidence="2 3">
    <name type="scientific">Symbiodinium microadriaticum</name>
    <name type="common">Dinoflagellate</name>
    <name type="synonym">Zooxanthella microadriatica</name>
    <dbReference type="NCBI Taxonomy" id="2951"/>
    <lineage>
        <taxon>Eukaryota</taxon>
        <taxon>Sar</taxon>
        <taxon>Alveolata</taxon>
        <taxon>Dinophyceae</taxon>
        <taxon>Suessiales</taxon>
        <taxon>Symbiodiniaceae</taxon>
        <taxon>Symbiodinium</taxon>
    </lineage>
</organism>
<dbReference type="EMBL" id="LSRX01009502">
    <property type="protein sequence ID" value="OLP20533.1"/>
    <property type="molecule type" value="Genomic_DNA"/>
</dbReference>
<dbReference type="PROSITE" id="PS50853">
    <property type="entry name" value="FN3"/>
    <property type="match status" value="1"/>
</dbReference>
<evidence type="ECO:0000313" key="2">
    <source>
        <dbReference type="EMBL" id="OLP20533.1"/>
    </source>
</evidence>
<dbReference type="Gene3D" id="2.60.40.10">
    <property type="entry name" value="Immunoglobulins"/>
    <property type="match status" value="1"/>
</dbReference>
<dbReference type="InterPro" id="IPR003961">
    <property type="entry name" value="FN3_dom"/>
</dbReference>
<evidence type="ECO:0000313" key="3">
    <source>
        <dbReference type="Proteomes" id="UP000186817"/>
    </source>
</evidence>
<dbReference type="OrthoDB" id="443915at2759"/>
<dbReference type="CDD" id="cd00063">
    <property type="entry name" value="FN3"/>
    <property type="match status" value="1"/>
</dbReference>
<reference evidence="2 3" key="1">
    <citation type="submission" date="2016-02" db="EMBL/GenBank/DDBJ databases">
        <title>Genome analysis of coral dinoflagellate symbionts highlights evolutionary adaptations to a symbiotic lifestyle.</title>
        <authorList>
            <person name="Aranda M."/>
            <person name="Li Y."/>
            <person name="Liew Y.J."/>
            <person name="Baumgarten S."/>
            <person name="Simakov O."/>
            <person name="Wilson M."/>
            <person name="Piel J."/>
            <person name="Ashoor H."/>
            <person name="Bougouffa S."/>
            <person name="Bajic V.B."/>
            <person name="Ryu T."/>
            <person name="Ravasi T."/>
            <person name="Bayer T."/>
            <person name="Micklem G."/>
            <person name="Kim H."/>
            <person name="Bhak J."/>
            <person name="Lajeunesse T.C."/>
            <person name="Voolstra C.R."/>
        </authorList>
    </citation>
    <scope>NUCLEOTIDE SEQUENCE [LARGE SCALE GENOMIC DNA]</scope>
    <source>
        <strain evidence="2 3">CCMP2467</strain>
    </source>
</reference>
<comment type="caution">
    <text evidence="2">The sequence shown here is derived from an EMBL/GenBank/DDBJ whole genome shotgun (WGS) entry which is preliminary data.</text>
</comment>
<name>A0A1Q8ZJT3_SYMMI</name>
<feature type="non-terminal residue" evidence="2">
    <location>
        <position position="75"/>
    </location>
</feature>
<dbReference type="AlphaFoldDB" id="A0A1Q8ZJT3"/>
<sequence length="75" mass="8314">MLACSYHGYWILFGADSEVSKSCNKQVFSGDEVFPEYHLEGVSLGTDYVLQVRCHNEAGASEWSALSEALRTPEP</sequence>
<protein>
    <recommendedName>
        <fullName evidence="1">Fibronectin type-III domain-containing protein</fullName>
    </recommendedName>
</protein>